<name>A0AA36GZI9_CYLNA</name>
<reference evidence="2" key="1">
    <citation type="submission" date="2023-07" db="EMBL/GenBank/DDBJ databases">
        <authorList>
            <consortium name="CYATHOMIX"/>
        </authorList>
    </citation>
    <scope>NUCLEOTIDE SEQUENCE</scope>
    <source>
        <strain evidence="2">N/A</strain>
    </source>
</reference>
<comment type="caution">
    <text evidence="2">The sequence shown here is derived from an EMBL/GenBank/DDBJ whole genome shotgun (WGS) entry which is preliminary data.</text>
</comment>
<keyword evidence="3" id="KW-1185">Reference proteome</keyword>
<dbReference type="EMBL" id="CATQJL010000305">
    <property type="protein sequence ID" value="CAJ0601035.1"/>
    <property type="molecule type" value="Genomic_DNA"/>
</dbReference>
<sequence length="516" mass="57869">MTSAGYAQHDPPLHKVVHDLLCALHGVRKSVDATDDPVKTLLNQLFCVYEKRIENLDNETVSANFTVEWTRLTWSLLSVISRLSSRFIDPRHVDPEEQQLTKRLNIKLFDLINKARPVRPPPTMLESDYRWVQFYGLLAPTLTTLHDLYSQLDTPLPSLDAAIANFAEAQLRPCVESFRELCKSHSATIFSALRSAQLDRMANFKEIPEEKMKVATSYYTSLLYTLGILASRLQGFRFELQCKFPYSMSDPVKSLLDVVYLVVDQLVADCLFAAEPSTSAILVTNNLFPFNCDSLARAVTFKHFDVQIVSEETAQAVQIQMNKVRDGSFSPHISGNFPSAALLAMKPTSGVKRNNATANAEGVGNTAHKKSDVNSKESVMLTPSYNDKLRSWQATYPHLLCTTRQKDTVLLDNKAGQVGKRPVFYFYIRAAIFSPSGGISYSRSLSLPFTIATRRNQDCQVQRMMSSYTATCFWLYGTSTLDGLIFNWTETVVSVQAAVSILFHGERGGKTTAKRH</sequence>
<evidence type="ECO:0000313" key="2">
    <source>
        <dbReference type="EMBL" id="CAJ0601035.1"/>
    </source>
</evidence>
<organism evidence="2 3">
    <name type="scientific">Cylicocyclus nassatus</name>
    <name type="common">Nematode worm</name>
    <dbReference type="NCBI Taxonomy" id="53992"/>
    <lineage>
        <taxon>Eukaryota</taxon>
        <taxon>Metazoa</taxon>
        <taxon>Ecdysozoa</taxon>
        <taxon>Nematoda</taxon>
        <taxon>Chromadorea</taxon>
        <taxon>Rhabditida</taxon>
        <taxon>Rhabditina</taxon>
        <taxon>Rhabditomorpha</taxon>
        <taxon>Strongyloidea</taxon>
        <taxon>Strongylidae</taxon>
        <taxon>Cylicocyclus</taxon>
    </lineage>
</organism>
<dbReference type="Proteomes" id="UP001176961">
    <property type="component" value="Unassembled WGS sequence"/>
</dbReference>
<feature type="region of interest" description="Disordered" evidence="1">
    <location>
        <begin position="355"/>
        <end position="375"/>
    </location>
</feature>
<gene>
    <name evidence="2" type="ORF">CYNAS_LOCUS13018</name>
</gene>
<protein>
    <submittedName>
        <fullName evidence="2">Uncharacterized protein</fullName>
    </submittedName>
</protein>
<evidence type="ECO:0000313" key="3">
    <source>
        <dbReference type="Proteomes" id="UP001176961"/>
    </source>
</evidence>
<evidence type="ECO:0000256" key="1">
    <source>
        <dbReference type="SAM" id="MobiDB-lite"/>
    </source>
</evidence>
<proteinExistence type="predicted"/>
<accession>A0AA36GZI9</accession>
<dbReference type="AlphaFoldDB" id="A0AA36GZI9"/>